<feature type="region of interest" description="Disordered" evidence="1">
    <location>
        <begin position="90"/>
        <end position="133"/>
    </location>
</feature>
<sequence length="478" mass="53601">MSWLARSLADSLTLDEGDDESASSRDVENDDVIRVSQPSAPPFDEIKAKEEHQSLSPQQVDELQSHGIKEDLTQLKDSLTRQLFGVASFLAPSPPPSSTEFNGQSNDRPFSNLNQSELSDQSITRDEEDPSDSAAVAGIRDDFAEIGGTLSKMASDYLPFGQGQNQEENEMENGSSEEEEEFDVVGITDEVLAFATNIAHHPETWLDFSLDPDEDLDDFDMSVAQRDHAMAIEYLAPRLAALRIELCPCHMSDSYFWKVYFVLLHSRLNKADAEVLSTPQVMEARALWMKELQKQTMPETDWYGGSTSHEDSHSRVLNDLIPSSNYFSFETMSPRTCASEAASSFPTDYETEKHPVESDEMPFVDKSVVEVKQGTNTKDKGNLVGPASKIWIPDFDDEEIDWPEDEGPELGGHNGTALRPEDVENISFSDLEDFDDDDDSTRANTMDAGQWLKVLKVSRNWEARLYKMIDQSINRPVD</sequence>
<feature type="compositionally biased region" description="Acidic residues" evidence="1">
    <location>
        <begin position="167"/>
        <end position="180"/>
    </location>
</feature>
<dbReference type="Pfam" id="PF03909">
    <property type="entry name" value="BSD"/>
    <property type="match status" value="1"/>
</dbReference>
<name>A0ABR2SE85_9ROSI</name>
<feature type="compositionally biased region" description="Basic and acidic residues" evidence="1">
    <location>
        <begin position="44"/>
        <end position="53"/>
    </location>
</feature>
<keyword evidence="4" id="KW-1185">Reference proteome</keyword>
<dbReference type="SMART" id="SM00751">
    <property type="entry name" value="BSD"/>
    <property type="match status" value="1"/>
</dbReference>
<evidence type="ECO:0000256" key="1">
    <source>
        <dbReference type="SAM" id="MobiDB-lite"/>
    </source>
</evidence>
<dbReference type="InterPro" id="IPR005607">
    <property type="entry name" value="BSD_dom"/>
</dbReference>
<dbReference type="Proteomes" id="UP001396334">
    <property type="component" value="Unassembled WGS sequence"/>
</dbReference>
<feature type="compositionally biased region" description="Basic and acidic residues" evidence="1">
    <location>
        <begin position="22"/>
        <end position="33"/>
    </location>
</feature>
<evidence type="ECO:0000313" key="3">
    <source>
        <dbReference type="EMBL" id="KAK9023405.1"/>
    </source>
</evidence>
<reference evidence="3 4" key="1">
    <citation type="journal article" date="2024" name="G3 (Bethesda)">
        <title>Genome assembly of Hibiscus sabdariffa L. provides insights into metabolisms of medicinal natural products.</title>
        <authorList>
            <person name="Kim T."/>
        </authorList>
    </citation>
    <scope>NUCLEOTIDE SEQUENCE [LARGE SCALE GENOMIC DNA]</scope>
    <source>
        <strain evidence="3">TK-2024</strain>
        <tissue evidence="3">Old leaves</tissue>
    </source>
</reference>
<evidence type="ECO:0000259" key="2">
    <source>
        <dbReference type="PROSITE" id="PS50858"/>
    </source>
</evidence>
<dbReference type="SUPFAM" id="SSF140383">
    <property type="entry name" value="BSD domain-like"/>
    <property type="match status" value="1"/>
</dbReference>
<dbReference type="InterPro" id="IPR035925">
    <property type="entry name" value="BSD_dom_sf"/>
</dbReference>
<dbReference type="EMBL" id="JBBPBN010000015">
    <property type="protein sequence ID" value="KAK9023405.1"/>
    <property type="molecule type" value="Genomic_DNA"/>
</dbReference>
<evidence type="ECO:0000313" key="4">
    <source>
        <dbReference type="Proteomes" id="UP001396334"/>
    </source>
</evidence>
<feature type="region of interest" description="Disordered" evidence="1">
    <location>
        <begin position="155"/>
        <end position="180"/>
    </location>
</feature>
<proteinExistence type="predicted"/>
<accession>A0ABR2SE85</accession>
<dbReference type="Gene3D" id="1.10.3970.10">
    <property type="entry name" value="BSD domain"/>
    <property type="match status" value="1"/>
</dbReference>
<feature type="region of interest" description="Disordered" evidence="1">
    <location>
        <begin position="1"/>
        <end position="71"/>
    </location>
</feature>
<feature type="compositionally biased region" description="Polar residues" evidence="1">
    <location>
        <begin position="99"/>
        <end position="122"/>
    </location>
</feature>
<feature type="domain" description="BSD" evidence="2">
    <location>
        <begin position="224"/>
        <end position="268"/>
    </location>
</feature>
<comment type="caution">
    <text evidence="3">The sequence shown here is derived from an EMBL/GenBank/DDBJ whole genome shotgun (WGS) entry which is preliminary data.</text>
</comment>
<gene>
    <name evidence="3" type="ORF">V6N11_003625</name>
</gene>
<protein>
    <recommendedName>
        <fullName evidence="2">BSD domain-containing protein</fullName>
    </recommendedName>
</protein>
<dbReference type="PANTHER" id="PTHR31923:SF27">
    <property type="entry name" value="BSD DOMAIN-CONTAINING PROTEIN"/>
    <property type="match status" value="1"/>
</dbReference>
<organism evidence="3 4">
    <name type="scientific">Hibiscus sabdariffa</name>
    <name type="common">roselle</name>
    <dbReference type="NCBI Taxonomy" id="183260"/>
    <lineage>
        <taxon>Eukaryota</taxon>
        <taxon>Viridiplantae</taxon>
        <taxon>Streptophyta</taxon>
        <taxon>Embryophyta</taxon>
        <taxon>Tracheophyta</taxon>
        <taxon>Spermatophyta</taxon>
        <taxon>Magnoliopsida</taxon>
        <taxon>eudicotyledons</taxon>
        <taxon>Gunneridae</taxon>
        <taxon>Pentapetalae</taxon>
        <taxon>rosids</taxon>
        <taxon>malvids</taxon>
        <taxon>Malvales</taxon>
        <taxon>Malvaceae</taxon>
        <taxon>Malvoideae</taxon>
        <taxon>Hibiscus</taxon>
    </lineage>
</organism>
<dbReference type="PANTHER" id="PTHR31923">
    <property type="entry name" value="BSD DOMAIN-CONTAINING PROTEIN"/>
    <property type="match status" value="1"/>
</dbReference>
<dbReference type="PROSITE" id="PS50858">
    <property type="entry name" value="BSD"/>
    <property type="match status" value="1"/>
</dbReference>